<dbReference type="AlphaFoldDB" id="A0A7K4ZC39"/>
<comment type="caution">
    <text evidence="4">The sequence shown here is derived from an EMBL/GenBank/DDBJ whole genome shotgun (WGS) entry which is preliminary data.</text>
</comment>
<evidence type="ECO:0000259" key="3">
    <source>
        <dbReference type="Pfam" id="PF08236"/>
    </source>
</evidence>
<dbReference type="GO" id="GO:0032259">
    <property type="term" value="P:methylation"/>
    <property type="evidence" value="ECO:0007669"/>
    <property type="project" value="UniProtKB-KW"/>
</dbReference>
<feature type="non-terminal residue" evidence="4">
    <location>
        <position position="1"/>
    </location>
</feature>
<dbReference type="EMBL" id="VYZI01000010">
    <property type="protein sequence ID" value="NWR68942.1"/>
    <property type="molecule type" value="Genomic_DNA"/>
</dbReference>
<evidence type="ECO:0000256" key="1">
    <source>
        <dbReference type="ARBA" id="ARBA00004123"/>
    </source>
</evidence>
<dbReference type="Gene3D" id="1.10.1740.100">
    <property type="entry name" value="Set2, Rpb1 interacting domain"/>
    <property type="match status" value="1"/>
</dbReference>
<dbReference type="InterPro" id="IPR042294">
    <property type="entry name" value="SETD2_animal"/>
</dbReference>
<accession>A0A7K4ZC39</accession>
<keyword evidence="5" id="KW-1185">Reference proteome</keyword>
<keyword evidence="4" id="KW-0489">Methyltransferase</keyword>
<evidence type="ECO:0000313" key="4">
    <source>
        <dbReference type="EMBL" id="NWR68942.1"/>
    </source>
</evidence>
<comment type="subcellular location">
    <subcellularLocation>
        <location evidence="1">Nucleus</location>
    </subcellularLocation>
</comment>
<dbReference type="Proteomes" id="UP000517892">
    <property type="component" value="Unassembled WGS sequence"/>
</dbReference>
<proteinExistence type="predicted"/>
<dbReference type="PANTHER" id="PTHR46711">
    <property type="entry name" value="HISTONE-LYSINE N-METHYLTRANSFERASE SETD2"/>
    <property type="match status" value="1"/>
</dbReference>
<dbReference type="GO" id="GO:0005694">
    <property type="term" value="C:chromosome"/>
    <property type="evidence" value="ECO:0007669"/>
    <property type="project" value="InterPro"/>
</dbReference>
<dbReference type="GO" id="GO:0046975">
    <property type="term" value="F:histone H3K36 methyltransferase activity"/>
    <property type="evidence" value="ECO:0007669"/>
    <property type="project" value="InterPro"/>
</dbReference>
<organism evidence="4 5">
    <name type="scientific">Centropus unirufus</name>
    <dbReference type="NCBI Taxonomy" id="1118519"/>
    <lineage>
        <taxon>Eukaryota</taxon>
        <taxon>Metazoa</taxon>
        <taxon>Chordata</taxon>
        <taxon>Craniata</taxon>
        <taxon>Vertebrata</taxon>
        <taxon>Euteleostomi</taxon>
        <taxon>Archelosauria</taxon>
        <taxon>Archosauria</taxon>
        <taxon>Dinosauria</taxon>
        <taxon>Saurischia</taxon>
        <taxon>Theropoda</taxon>
        <taxon>Coelurosauria</taxon>
        <taxon>Aves</taxon>
        <taxon>Neognathae</taxon>
        <taxon>Neoaves</taxon>
        <taxon>Otidimorphae</taxon>
        <taxon>Cuculiformes</taxon>
        <taxon>Centropidae</taxon>
        <taxon>Centropus</taxon>
    </lineage>
</organism>
<dbReference type="InterPro" id="IPR038190">
    <property type="entry name" value="SRI_sf"/>
</dbReference>
<gene>
    <name evidence="4" type="primary">Setd2_0</name>
    <name evidence="4" type="ORF">CENUNI_R14997</name>
</gene>
<dbReference type="InterPro" id="IPR013257">
    <property type="entry name" value="SRI"/>
</dbReference>
<dbReference type="PANTHER" id="PTHR46711:SF1">
    <property type="entry name" value="HISTONE-LYSINE N-METHYLTRANSFERASE SETD2"/>
    <property type="match status" value="1"/>
</dbReference>
<dbReference type="Pfam" id="PF08236">
    <property type="entry name" value="SRI"/>
    <property type="match status" value="1"/>
</dbReference>
<name>A0A7K4ZC39_9AVES</name>
<dbReference type="GO" id="GO:0006355">
    <property type="term" value="P:regulation of DNA-templated transcription"/>
    <property type="evidence" value="ECO:0007669"/>
    <property type="project" value="InterPro"/>
</dbReference>
<protein>
    <submittedName>
        <fullName evidence="4">SETD2 methyltransferase</fullName>
    </submittedName>
</protein>
<keyword evidence="2" id="KW-0539">Nucleus</keyword>
<reference evidence="4 5" key="1">
    <citation type="submission" date="2019-09" db="EMBL/GenBank/DDBJ databases">
        <title>Bird 10,000 Genomes (B10K) Project - Family phase.</title>
        <authorList>
            <person name="Zhang G."/>
        </authorList>
    </citation>
    <scope>NUCLEOTIDE SEQUENCE [LARGE SCALE GENOMIC DNA]</scope>
    <source>
        <strain evidence="4">B10K-DU-017-25</strain>
        <tissue evidence="4">Mixed tissue sample</tissue>
    </source>
</reference>
<feature type="domain" description="Set2 Rpb1 interacting" evidence="3">
    <location>
        <begin position="1"/>
        <end position="78"/>
    </location>
</feature>
<evidence type="ECO:0000256" key="2">
    <source>
        <dbReference type="ARBA" id="ARBA00023242"/>
    </source>
</evidence>
<feature type="non-terminal residue" evidence="4">
    <location>
        <position position="87"/>
    </location>
</feature>
<sequence>LAPFVVQCLNPYHKPDCKVGRITTRGDFKHLARKLTYAIMNQELRRGKGPHQLECDENLKRTAKECIKTYMQRFGALYNPKEDTDLQ</sequence>
<dbReference type="OrthoDB" id="422362at2759"/>
<evidence type="ECO:0000313" key="5">
    <source>
        <dbReference type="Proteomes" id="UP000517892"/>
    </source>
</evidence>
<dbReference type="GO" id="GO:0005634">
    <property type="term" value="C:nucleus"/>
    <property type="evidence" value="ECO:0007669"/>
    <property type="project" value="TreeGrafter"/>
</dbReference>
<keyword evidence="4" id="KW-0808">Transferase</keyword>